<dbReference type="EMBL" id="CM023481">
    <property type="protein sequence ID" value="KAH6945780.1"/>
    <property type="molecule type" value="Genomic_DNA"/>
</dbReference>
<evidence type="ECO:0000313" key="2">
    <source>
        <dbReference type="Proteomes" id="UP000821845"/>
    </source>
</evidence>
<accession>A0ACB7TG46</accession>
<sequence length="91" mass="9898">MAPAAVRQPSAASLRPSLPLAQSPPPSSTSSPVPVRHSPVRLDASTSEQRHTEQLPLVLSRLDIAEQRRKEARERGSAESDSEEVLTLLEH</sequence>
<keyword evidence="2" id="KW-1185">Reference proteome</keyword>
<proteinExistence type="predicted"/>
<comment type="caution">
    <text evidence="1">The sequence shown here is derived from an EMBL/GenBank/DDBJ whole genome shotgun (WGS) entry which is preliminary data.</text>
</comment>
<organism evidence="1 2">
    <name type="scientific">Hyalomma asiaticum</name>
    <name type="common">Tick</name>
    <dbReference type="NCBI Taxonomy" id="266040"/>
    <lineage>
        <taxon>Eukaryota</taxon>
        <taxon>Metazoa</taxon>
        <taxon>Ecdysozoa</taxon>
        <taxon>Arthropoda</taxon>
        <taxon>Chelicerata</taxon>
        <taxon>Arachnida</taxon>
        <taxon>Acari</taxon>
        <taxon>Parasitiformes</taxon>
        <taxon>Ixodida</taxon>
        <taxon>Ixodoidea</taxon>
        <taxon>Ixodidae</taxon>
        <taxon>Hyalomminae</taxon>
        <taxon>Hyalomma</taxon>
    </lineage>
</organism>
<dbReference type="Proteomes" id="UP000821845">
    <property type="component" value="Chromosome 1"/>
</dbReference>
<name>A0ACB7TG46_HYAAI</name>
<evidence type="ECO:0000313" key="1">
    <source>
        <dbReference type="EMBL" id="KAH6945780.1"/>
    </source>
</evidence>
<protein>
    <submittedName>
        <fullName evidence="1">Uncharacterized protein</fullName>
    </submittedName>
</protein>
<gene>
    <name evidence="1" type="ORF">HPB50_009917</name>
</gene>
<reference evidence="1" key="1">
    <citation type="submission" date="2020-05" db="EMBL/GenBank/DDBJ databases">
        <title>Large-scale comparative analyses of tick genomes elucidate their genetic diversity and vector capacities.</title>
        <authorList>
            <person name="Jia N."/>
            <person name="Wang J."/>
            <person name="Shi W."/>
            <person name="Du L."/>
            <person name="Sun Y."/>
            <person name="Zhan W."/>
            <person name="Jiang J."/>
            <person name="Wang Q."/>
            <person name="Zhang B."/>
            <person name="Ji P."/>
            <person name="Sakyi L.B."/>
            <person name="Cui X."/>
            <person name="Yuan T."/>
            <person name="Jiang B."/>
            <person name="Yang W."/>
            <person name="Lam T.T.-Y."/>
            <person name="Chang Q."/>
            <person name="Ding S."/>
            <person name="Wang X."/>
            <person name="Zhu J."/>
            <person name="Ruan X."/>
            <person name="Zhao L."/>
            <person name="Wei J."/>
            <person name="Que T."/>
            <person name="Du C."/>
            <person name="Cheng J."/>
            <person name="Dai P."/>
            <person name="Han X."/>
            <person name="Huang E."/>
            <person name="Gao Y."/>
            <person name="Liu J."/>
            <person name="Shao H."/>
            <person name="Ye R."/>
            <person name="Li L."/>
            <person name="Wei W."/>
            <person name="Wang X."/>
            <person name="Wang C."/>
            <person name="Yang T."/>
            <person name="Huo Q."/>
            <person name="Li W."/>
            <person name="Guo W."/>
            <person name="Chen H."/>
            <person name="Zhou L."/>
            <person name="Ni X."/>
            <person name="Tian J."/>
            <person name="Zhou Y."/>
            <person name="Sheng Y."/>
            <person name="Liu T."/>
            <person name="Pan Y."/>
            <person name="Xia L."/>
            <person name="Li J."/>
            <person name="Zhao F."/>
            <person name="Cao W."/>
        </authorList>
    </citation>
    <scope>NUCLEOTIDE SEQUENCE</scope>
    <source>
        <strain evidence="1">Hyas-2018</strain>
    </source>
</reference>